<dbReference type="SUPFAM" id="SSF56601">
    <property type="entry name" value="beta-lactamase/transpeptidase-like"/>
    <property type="match status" value="1"/>
</dbReference>
<dbReference type="SUPFAM" id="SSF56519">
    <property type="entry name" value="Penicillin binding protein dimerisation domain"/>
    <property type="match status" value="1"/>
</dbReference>
<dbReference type="InterPro" id="IPR036138">
    <property type="entry name" value="PBP_dimer_sf"/>
</dbReference>
<protein>
    <submittedName>
        <fullName evidence="6">Penicillin-binding protein 2</fullName>
    </submittedName>
</protein>
<evidence type="ECO:0000259" key="5">
    <source>
        <dbReference type="Pfam" id="PF03717"/>
    </source>
</evidence>
<dbReference type="Gene3D" id="3.90.1310.10">
    <property type="entry name" value="Penicillin-binding protein 2a (Domain 2)"/>
    <property type="match status" value="1"/>
</dbReference>
<keyword evidence="2" id="KW-0121">Carboxypeptidase</keyword>
<dbReference type="InterPro" id="IPR001460">
    <property type="entry name" value="PCN-bd_Tpept"/>
</dbReference>
<keyword evidence="2" id="KW-0378">Hydrolase</keyword>
<comment type="subcellular location">
    <subcellularLocation>
        <location evidence="1">Membrane</location>
    </subcellularLocation>
</comment>
<dbReference type="GO" id="GO:0008658">
    <property type="term" value="F:penicillin binding"/>
    <property type="evidence" value="ECO:0007669"/>
    <property type="project" value="InterPro"/>
</dbReference>
<reference evidence="6" key="1">
    <citation type="submission" date="2020-07" db="EMBL/GenBank/DDBJ databases">
        <title>Huge and variable diversity of episymbiotic CPR bacteria and DPANN archaea in groundwater ecosystems.</title>
        <authorList>
            <person name="He C.Y."/>
            <person name="Keren R."/>
            <person name="Whittaker M."/>
            <person name="Farag I.F."/>
            <person name="Doudna J."/>
            <person name="Cate J.H.D."/>
            <person name="Banfield J.F."/>
        </authorList>
    </citation>
    <scope>NUCLEOTIDE SEQUENCE</scope>
    <source>
        <strain evidence="6">NC_groundwater_763_Ag_S-0.2um_68_21</strain>
    </source>
</reference>
<dbReference type="InterPro" id="IPR050515">
    <property type="entry name" value="Beta-lactam/transpept"/>
</dbReference>
<dbReference type="GO" id="GO:0004180">
    <property type="term" value="F:carboxypeptidase activity"/>
    <property type="evidence" value="ECO:0007669"/>
    <property type="project" value="UniProtKB-KW"/>
</dbReference>
<evidence type="ECO:0000256" key="3">
    <source>
        <dbReference type="ARBA" id="ARBA00023136"/>
    </source>
</evidence>
<dbReference type="EMBL" id="JACPUR010000017">
    <property type="protein sequence ID" value="MBI3127492.1"/>
    <property type="molecule type" value="Genomic_DNA"/>
</dbReference>
<evidence type="ECO:0000256" key="2">
    <source>
        <dbReference type="ARBA" id="ARBA00022645"/>
    </source>
</evidence>
<evidence type="ECO:0000313" key="6">
    <source>
        <dbReference type="EMBL" id="MBI3127492.1"/>
    </source>
</evidence>
<accession>A0A932HY97</accession>
<keyword evidence="2" id="KW-0645">Protease</keyword>
<feature type="domain" description="Penicillin-binding protein dimerisation" evidence="5">
    <location>
        <begin position="53"/>
        <end position="196"/>
    </location>
</feature>
<dbReference type="GO" id="GO:0005886">
    <property type="term" value="C:plasma membrane"/>
    <property type="evidence" value="ECO:0007669"/>
    <property type="project" value="TreeGrafter"/>
</dbReference>
<dbReference type="GO" id="GO:0071555">
    <property type="term" value="P:cell wall organization"/>
    <property type="evidence" value="ECO:0007669"/>
    <property type="project" value="TreeGrafter"/>
</dbReference>
<keyword evidence="3" id="KW-0472">Membrane</keyword>
<gene>
    <name evidence="6" type="ORF">HYZ11_07810</name>
</gene>
<proteinExistence type="predicted"/>
<dbReference type="InterPro" id="IPR012338">
    <property type="entry name" value="Beta-lactam/transpept-like"/>
</dbReference>
<dbReference type="Pfam" id="PF03717">
    <property type="entry name" value="PBP_dimer"/>
    <property type="match status" value="1"/>
</dbReference>
<comment type="caution">
    <text evidence="6">The sequence shown here is derived from an EMBL/GenBank/DDBJ whole genome shotgun (WGS) entry which is preliminary data.</text>
</comment>
<dbReference type="AlphaFoldDB" id="A0A932HY97"/>
<evidence type="ECO:0000259" key="4">
    <source>
        <dbReference type="Pfam" id="PF00905"/>
    </source>
</evidence>
<dbReference type="Gene3D" id="3.40.710.10">
    <property type="entry name" value="DD-peptidase/beta-lactamase superfamily"/>
    <property type="match status" value="1"/>
</dbReference>
<dbReference type="Proteomes" id="UP000782312">
    <property type="component" value="Unassembled WGS sequence"/>
</dbReference>
<evidence type="ECO:0000256" key="1">
    <source>
        <dbReference type="ARBA" id="ARBA00004370"/>
    </source>
</evidence>
<dbReference type="Gene3D" id="3.30.450.330">
    <property type="match status" value="1"/>
</dbReference>
<organism evidence="6 7">
    <name type="scientific">Tectimicrobiota bacterium</name>
    <dbReference type="NCBI Taxonomy" id="2528274"/>
    <lineage>
        <taxon>Bacteria</taxon>
        <taxon>Pseudomonadati</taxon>
        <taxon>Nitrospinota/Tectimicrobiota group</taxon>
        <taxon>Candidatus Tectimicrobiota</taxon>
    </lineage>
</organism>
<dbReference type="InterPro" id="IPR005311">
    <property type="entry name" value="PBP_dimer"/>
</dbReference>
<dbReference type="PANTHER" id="PTHR30627">
    <property type="entry name" value="PEPTIDOGLYCAN D,D-TRANSPEPTIDASE"/>
    <property type="match status" value="1"/>
</dbReference>
<dbReference type="Pfam" id="PF00905">
    <property type="entry name" value="Transpeptidase"/>
    <property type="match status" value="1"/>
</dbReference>
<sequence>MRQGHLRRLIACGVLVGLGFAALAVKLFLIQIRDREFLVAFAERQLRRTLVVRPKRGEILDTRGRPLAVSVEAPSLYANPQEIENPREAAAALSRALGIPGPELDHKLSGDKRYVWLQRKINPEEKRRVMELEIEGLGFATESRRFYPKRELASSLLGFVGVDEKGLSGVERAFEAQMGGQAGRVEIERDARGRSIHPEARVLRFPRAGADVRLTIDEVLQFIVEKELAAQVAQVGARRGIGVMVEPSSGRVLAMASVPGFNPNAYERYPADRWRDAVLQEVYEPGSTFKLITAAAYLEAGGDWRKMFFCEEGLLRVGAGYTLRDHKKFGWLSAEQVIVHSSNIGTYKMGAEAGPERLYRMARRFGFGQAIDIGLAGQAEGILRPPARWSGTSVAAVSIGQEVGVTPLQMVMMAAAIANGGMMPGARLVEDVEQDGQPLWHPARREPRRVLGARTAAVLAQTMRKVVAEGSGGQAEVPGYWAAGKTGTAQKLDRETKTYSRSKFVMSFVGFVPFKDPRLALLVIIDEGRGREGAWGGSVAAPAWRRIAWQSLRYLRVPPEGARVLEAAGQAPEAPLPVSSKGFSFGEKVSSLARTVHHVLHGSASAPSPEERGH</sequence>
<feature type="domain" description="Penicillin-binding protein transpeptidase" evidence="4">
    <location>
        <begin position="241"/>
        <end position="547"/>
    </location>
</feature>
<dbReference type="PANTHER" id="PTHR30627:SF1">
    <property type="entry name" value="PEPTIDOGLYCAN D,D-TRANSPEPTIDASE FTSI"/>
    <property type="match status" value="1"/>
</dbReference>
<name>A0A932HY97_UNCTE</name>
<evidence type="ECO:0000313" key="7">
    <source>
        <dbReference type="Proteomes" id="UP000782312"/>
    </source>
</evidence>